<feature type="non-terminal residue" evidence="5">
    <location>
        <position position="1"/>
    </location>
</feature>
<dbReference type="OrthoDB" id="2690844at2759"/>
<evidence type="ECO:0000256" key="1">
    <source>
        <dbReference type="ARBA" id="ARBA00022574"/>
    </source>
</evidence>
<dbReference type="InterPro" id="IPR001680">
    <property type="entry name" value="WD40_rpt"/>
</dbReference>
<dbReference type="Proteomes" id="UP000054018">
    <property type="component" value="Unassembled WGS sequence"/>
</dbReference>
<dbReference type="InterPro" id="IPR015943">
    <property type="entry name" value="WD40/YVTN_repeat-like_dom_sf"/>
</dbReference>
<comment type="similarity">
    <text evidence="3">Belongs to the WD repeat STRAP family.</text>
</comment>
<dbReference type="InterPro" id="IPR011047">
    <property type="entry name" value="Quinoprotein_ADH-like_sf"/>
</dbReference>
<evidence type="ECO:0000256" key="2">
    <source>
        <dbReference type="ARBA" id="ARBA00022737"/>
    </source>
</evidence>
<dbReference type="PANTHER" id="PTHR19877">
    <property type="entry name" value="EUKARYOTIC TRANSLATION INITIATION FACTOR 3 SUBUNIT I"/>
    <property type="match status" value="1"/>
</dbReference>
<evidence type="ECO:0000256" key="3">
    <source>
        <dbReference type="ARBA" id="ARBA00038394"/>
    </source>
</evidence>
<accession>A0A0C9ZFF9</accession>
<dbReference type="SUPFAM" id="SSF50998">
    <property type="entry name" value="Quinoprotein alcohol dehydrogenase-like"/>
    <property type="match status" value="1"/>
</dbReference>
<dbReference type="GO" id="GO:0003723">
    <property type="term" value="F:RNA binding"/>
    <property type="evidence" value="ECO:0007669"/>
    <property type="project" value="TreeGrafter"/>
</dbReference>
<organism evidence="5 6">
    <name type="scientific">Pisolithus microcarpus 441</name>
    <dbReference type="NCBI Taxonomy" id="765257"/>
    <lineage>
        <taxon>Eukaryota</taxon>
        <taxon>Fungi</taxon>
        <taxon>Dikarya</taxon>
        <taxon>Basidiomycota</taxon>
        <taxon>Agaricomycotina</taxon>
        <taxon>Agaricomycetes</taxon>
        <taxon>Agaricomycetidae</taxon>
        <taxon>Boletales</taxon>
        <taxon>Sclerodermatineae</taxon>
        <taxon>Pisolithaceae</taxon>
        <taxon>Pisolithus</taxon>
    </lineage>
</organism>
<keyword evidence="1" id="KW-0853">WD repeat</keyword>
<dbReference type="EMBL" id="KN833754">
    <property type="protein sequence ID" value="KIK21207.1"/>
    <property type="molecule type" value="Genomic_DNA"/>
</dbReference>
<dbReference type="AlphaFoldDB" id="A0A0C9ZFF9"/>
<dbReference type="Gene3D" id="2.130.10.10">
    <property type="entry name" value="YVTN repeat-like/Quinoprotein amine dehydrogenase"/>
    <property type="match status" value="2"/>
</dbReference>
<reference evidence="6" key="2">
    <citation type="submission" date="2015-01" db="EMBL/GenBank/DDBJ databases">
        <title>Evolutionary Origins and Diversification of the Mycorrhizal Mutualists.</title>
        <authorList>
            <consortium name="DOE Joint Genome Institute"/>
            <consortium name="Mycorrhizal Genomics Consortium"/>
            <person name="Kohler A."/>
            <person name="Kuo A."/>
            <person name="Nagy L.G."/>
            <person name="Floudas D."/>
            <person name="Copeland A."/>
            <person name="Barry K.W."/>
            <person name="Cichocki N."/>
            <person name="Veneault-Fourrey C."/>
            <person name="LaButti K."/>
            <person name="Lindquist E.A."/>
            <person name="Lipzen A."/>
            <person name="Lundell T."/>
            <person name="Morin E."/>
            <person name="Murat C."/>
            <person name="Riley R."/>
            <person name="Ohm R."/>
            <person name="Sun H."/>
            <person name="Tunlid A."/>
            <person name="Henrissat B."/>
            <person name="Grigoriev I.V."/>
            <person name="Hibbett D.S."/>
            <person name="Martin F."/>
        </authorList>
    </citation>
    <scope>NUCLEOTIDE SEQUENCE [LARGE SCALE GENOMIC DNA]</scope>
    <source>
        <strain evidence="6">441</strain>
    </source>
</reference>
<dbReference type="SMART" id="SM00320">
    <property type="entry name" value="WD40"/>
    <property type="match status" value="4"/>
</dbReference>
<gene>
    <name evidence="5" type="ORF">PISMIDRAFT_104501</name>
</gene>
<evidence type="ECO:0000313" key="6">
    <source>
        <dbReference type="Proteomes" id="UP000054018"/>
    </source>
</evidence>
<keyword evidence="6" id="KW-1185">Reference proteome</keyword>
<proteinExistence type="inferred from homology"/>
<evidence type="ECO:0000256" key="4">
    <source>
        <dbReference type="ARBA" id="ARBA00040390"/>
    </source>
</evidence>
<sequence length="304" mass="32616">AVAFAGDSQVVGGYDNGDIRRWEIEDGQQKGPAMKAGNRVNSIVVSQDGRWIVSGDRGKALVWDGVTHTNVLKFPGNVWAVDISSDSVKIASVMDGKNGNGMIDIRTTSGDRLLPHLPHCFVEAVKFSPDGSRFATASRDFGFRVYSTHDGSVLFDSGCESSPDPWPVTPLAWSSDGQQLFVANPGKIICLDVSNSSCSEWSIHQTQSRVSIASNGRFIACTAGPSVSLWDCVSHNQIGNIITLEAEVNCAAVSPSGQYLACGVGRNITIHNLTDVLPPGYFYHRVSAHALVILTSLTIFTLFA</sequence>
<keyword evidence="2" id="KW-0677">Repeat</keyword>
<protein>
    <recommendedName>
        <fullName evidence="4">Serine-threonine kinase receptor-associated protein</fullName>
    </recommendedName>
</protein>
<name>A0A0C9ZFF9_9AGAM</name>
<dbReference type="STRING" id="765257.A0A0C9ZFF9"/>
<reference evidence="5 6" key="1">
    <citation type="submission" date="2014-04" db="EMBL/GenBank/DDBJ databases">
        <authorList>
            <consortium name="DOE Joint Genome Institute"/>
            <person name="Kuo A."/>
            <person name="Kohler A."/>
            <person name="Costa M.D."/>
            <person name="Nagy L.G."/>
            <person name="Floudas D."/>
            <person name="Copeland A."/>
            <person name="Barry K.W."/>
            <person name="Cichocki N."/>
            <person name="Veneault-Fourrey C."/>
            <person name="LaButti K."/>
            <person name="Lindquist E.A."/>
            <person name="Lipzen A."/>
            <person name="Lundell T."/>
            <person name="Morin E."/>
            <person name="Murat C."/>
            <person name="Sun H."/>
            <person name="Tunlid A."/>
            <person name="Henrissat B."/>
            <person name="Grigoriev I.V."/>
            <person name="Hibbett D.S."/>
            <person name="Martin F."/>
            <person name="Nordberg H.P."/>
            <person name="Cantor M.N."/>
            <person name="Hua S.X."/>
        </authorList>
    </citation>
    <scope>NUCLEOTIDE SEQUENCE [LARGE SCALE GENOMIC DNA]</scope>
    <source>
        <strain evidence="5 6">441</strain>
    </source>
</reference>
<evidence type="ECO:0000313" key="5">
    <source>
        <dbReference type="EMBL" id="KIK21207.1"/>
    </source>
</evidence>
<dbReference type="HOGENOM" id="CLU_028047_0_0_1"/>
<dbReference type="Pfam" id="PF00400">
    <property type="entry name" value="WD40"/>
    <property type="match status" value="3"/>
</dbReference>